<keyword evidence="13" id="KW-1185">Reference proteome</keyword>
<dbReference type="InterPro" id="IPR005254">
    <property type="entry name" value="Heme_biosyn_assoc_TPR_pro"/>
</dbReference>
<accession>A0A5D4XTF5</accession>
<comment type="caution">
    <text evidence="12">The sequence shown here is derived from an EMBL/GenBank/DDBJ whole genome shotgun (WGS) entry which is preliminary data.</text>
</comment>
<name>A0A5D4XTF5_9GAMM</name>
<evidence type="ECO:0000256" key="1">
    <source>
        <dbReference type="ARBA" id="ARBA00002962"/>
    </source>
</evidence>
<dbReference type="EMBL" id="VTFT01000001">
    <property type="protein sequence ID" value="TYT26272.1"/>
    <property type="molecule type" value="Genomic_DNA"/>
</dbReference>
<dbReference type="OrthoDB" id="7053339at2"/>
<evidence type="ECO:0000256" key="4">
    <source>
        <dbReference type="ARBA" id="ARBA00022475"/>
    </source>
</evidence>
<evidence type="ECO:0000313" key="12">
    <source>
        <dbReference type="EMBL" id="TYT26272.1"/>
    </source>
</evidence>
<dbReference type="UniPathway" id="UPA00252"/>
<evidence type="ECO:0000259" key="11">
    <source>
        <dbReference type="Pfam" id="PF07219"/>
    </source>
</evidence>
<proteinExistence type="predicted"/>
<organism evidence="12 13">
    <name type="scientific">Luteimonas viscosa</name>
    <dbReference type="NCBI Taxonomy" id="1132694"/>
    <lineage>
        <taxon>Bacteria</taxon>
        <taxon>Pseudomonadati</taxon>
        <taxon>Pseudomonadota</taxon>
        <taxon>Gammaproteobacteria</taxon>
        <taxon>Lysobacterales</taxon>
        <taxon>Lysobacteraceae</taxon>
        <taxon>Luteimonas</taxon>
    </lineage>
</organism>
<dbReference type="GO" id="GO:0005886">
    <property type="term" value="C:plasma membrane"/>
    <property type="evidence" value="ECO:0007669"/>
    <property type="project" value="UniProtKB-SubCell"/>
</dbReference>
<evidence type="ECO:0000256" key="10">
    <source>
        <dbReference type="SAM" id="Phobius"/>
    </source>
</evidence>
<feature type="transmembrane region" description="Helical" evidence="10">
    <location>
        <begin position="50"/>
        <end position="70"/>
    </location>
</feature>
<evidence type="ECO:0000256" key="8">
    <source>
        <dbReference type="ARBA" id="ARBA00023136"/>
    </source>
</evidence>
<gene>
    <name evidence="12" type="ORF">FZO89_08365</name>
</gene>
<reference evidence="12 13" key="1">
    <citation type="submission" date="2019-08" db="EMBL/GenBank/DDBJ databases">
        <title>Luteimonas viscosus sp. nov., isolated from soil of a sunflower field.</title>
        <authorList>
            <person name="Jianli Z."/>
            <person name="Ying Z."/>
        </authorList>
    </citation>
    <scope>NUCLEOTIDE SEQUENCE [LARGE SCALE GENOMIC DNA]</scope>
    <source>
        <strain evidence="12 13">XBU10</strain>
    </source>
</reference>
<keyword evidence="7 10" id="KW-1133">Transmembrane helix</keyword>
<evidence type="ECO:0000313" key="13">
    <source>
        <dbReference type="Proteomes" id="UP000324973"/>
    </source>
</evidence>
<dbReference type="RefSeq" id="WP_149102821.1">
    <property type="nucleotide sequence ID" value="NZ_VTFT01000001.1"/>
</dbReference>
<comment type="pathway">
    <text evidence="3">Porphyrin-containing compound metabolism; protoheme biosynthesis.</text>
</comment>
<dbReference type="InterPro" id="IPR010817">
    <property type="entry name" value="HemY_N"/>
</dbReference>
<dbReference type="Pfam" id="PF07219">
    <property type="entry name" value="HemY_N"/>
    <property type="match status" value="1"/>
</dbReference>
<dbReference type="GO" id="GO:0042168">
    <property type="term" value="P:heme metabolic process"/>
    <property type="evidence" value="ECO:0007669"/>
    <property type="project" value="InterPro"/>
</dbReference>
<evidence type="ECO:0000256" key="3">
    <source>
        <dbReference type="ARBA" id="ARBA00004744"/>
    </source>
</evidence>
<feature type="domain" description="HemY N-terminal" evidence="11">
    <location>
        <begin position="30"/>
        <end position="129"/>
    </location>
</feature>
<dbReference type="AlphaFoldDB" id="A0A5D4XTF5"/>
<keyword evidence="6 10" id="KW-0812">Transmembrane</keyword>
<evidence type="ECO:0000256" key="6">
    <source>
        <dbReference type="ARBA" id="ARBA00022692"/>
    </source>
</evidence>
<dbReference type="Gene3D" id="1.25.40.10">
    <property type="entry name" value="Tetratricopeptide repeat domain"/>
    <property type="match status" value="1"/>
</dbReference>
<keyword evidence="4" id="KW-1003">Cell membrane</keyword>
<protein>
    <submittedName>
        <fullName evidence="12">Heme biosynthesis protein HemY</fullName>
    </submittedName>
</protein>
<evidence type="ECO:0000256" key="9">
    <source>
        <dbReference type="ARBA" id="ARBA00023244"/>
    </source>
</evidence>
<dbReference type="Proteomes" id="UP000324973">
    <property type="component" value="Unassembled WGS sequence"/>
</dbReference>
<evidence type="ECO:0000256" key="5">
    <source>
        <dbReference type="ARBA" id="ARBA00022519"/>
    </source>
</evidence>
<keyword evidence="8 10" id="KW-0472">Membrane</keyword>
<keyword evidence="9" id="KW-0627">Porphyrin biosynthesis</keyword>
<keyword evidence="5" id="KW-0997">Cell inner membrane</keyword>
<dbReference type="InterPro" id="IPR011990">
    <property type="entry name" value="TPR-like_helical_dom_sf"/>
</dbReference>
<comment type="function">
    <text evidence="1">Involved in a late step of protoheme IX synthesis.</text>
</comment>
<dbReference type="NCBIfam" id="TIGR00540">
    <property type="entry name" value="TPR_hemY_coli"/>
    <property type="match status" value="1"/>
</dbReference>
<evidence type="ECO:0000256" key="2">
    <source>
        <dbReference type="ARBA" id="ARBA00004429"/>
    </source>
</evidence>
<evidence type="ECO:0000256" key="7">
    <source>
        <dbReference type="ARBA" id="ARBA00022989"/>
    </source>
</evidence>
<sequence>MNLFRNLLLWLVLALAGALVAQLLLSQDPGYVLVRWRGYDYTTTVLVGMALLFAAAFALWLLWTLLSLPFRAWGRHRDTRARTRVGDGFDALHQGHWSRAEKLLAQAAEDERVEAAARIGAAEAALARGDAAAARAHLEAFGERHPASRAIATAELALRDQRPTDALVALDAPAAQPLPPRGLALRAEALGSSGQAAQAWGLLGALRQQHAWPEAVLAERELAWAEASLREAPDANALAERWDALPKPLKAEPAVVGAYASRAAAFGWDDAATKSIEHALDTRWDEALATRYGLLTVGRIEHRRAQAETWLKAHPASPALLLTLARLAQASGDWPRSEAYLHRALAQGGGADAWEALGHGYAAAGDDARARQCHANALAAARSEAVTPLPARDLHQQIADEAVFEDRDEHGVPRLRG</sequence>
<comment type="subcellular location">
    <subcellularLocation>
        <location evidence="2">Cell inner membrane</location>
        <topology evidence="2">Multi-pass membrane protein</topology>
    </subcellularLocation>
</comment>
<dbReference type="GO" id="GO:0006779">
    <property type="term" value="P:porphyrin-containing compound biosynthetic process"/>
    <property type="evidence" value="ECO:0007669"/>
    <property type="project" value="UniProtKB-KW"/>
</dbReference>